<dbReference type="AlphaFoldDB" id="A0A674JGS7"/>
<keyword evidence="9" id="KW-1185">Reference proteome</keyword>
<evidence type="ECO:0000256" key="2">
    <source>
        <dbReference type="ARBA" id="ARBA00005375"/>
    </source>
</evidence>
<evidence type="ECO:0000256" key="3">
    <source>
        <dbReference type="ARBA" id="ARBA00012646"/>
    </source>
</evidence>
<evidence type="ECO:0000313" key="9">
    <source>
        <dbReference type="Proteomes" id="UP000472274"/>
    </source>
</evidence>
<dbReference type="Pfam" id="PF00328">
    <property type="entry name" value="His_Phos_2"/>
    <property type="match status" value="1"/>
</dbReference>
<evidence type="ECO:0000313" key="8">
    <source>
        <dbReference type="Ensembl" id="ENSTMTP00000019848.1"/>
    </source>
</evidence>
<dbReference type="InterPro" id="IPR050645">
    <property type="entry name" value="Histidine_acid_phosphatase"/>
</dbReference>
<organism evidence="8 9">
    <name type="scientific">Terrapene triunguis</name>
    <name type="common">Three-toed box turtle</name>
    <dbReference type="NCBI Taxonomy" id="2587831"/>
    <lineage>
        <taxon>Eukaryota</taxon>
        <taxon>Metazoa</taxon>
        <taxon>Chordata</taxon>
        <taxon>Craniata</taxon>
        <taxon>Vertebrata</taxon>
        <taxon>Euteleostomi</taxon>
        <taxon>Archelosauria</taxon>
        <taxon>Testudinata</taxon>
        <taxon>Testudines</taxon>
        <taxon>Cryptodira</taxon>
        <taxon>Durocryptodira</taxon>
        <taxon>Testudinoidea</taxon>
        <taxon>Emydidae</taxon>
        <taxon>Terrapene</taxon>
    </lineage>
</organism>
<proteinExistence type="inferred from homology"/>
<evidence type="ECO:0000256" key="7">
    <source>
        <dbReference type="ARBA" id="ARBA00023180"/>
    </source>
</evidence>
<keyword evidence="6" id="KW-1015">Disulfide bond</keyword>
<dbReference type="CDD" id="cd07061">
    <property type="entry name" value="HP_HAP_like"/>
    <property type="match status" value="1"/>
</dbReference>
<dbReference type="GO" id="GO:0003993">
    <property type="term" value="F:acid phosphatase activity"/>
    <property type="evidence" value="ECO:0007669"/>
    <property type="project" value="UniProtKB-EC"/>
</dbReference>
<comment type="similarity">
    <text evidence="2">Belongs to the histidine acid phosphatase family.</text>
</comment>
<protein>
    <recommendedName>
        <fullName evidence="3">acid phosphatase</fullName>
        <ecNumber evidence="3">3.1.3.2</ecNumber>
    </recommendedName>
</protein>
<dbReference type="InterPro" id="IPR000560">
    <property type="entry name" value="His_Pase_clade-2"/>
</dbReference>
<dbReference type="Gene3D" id="3.40.50.1240">
    <property type="entry name" value="Phosphoglycerate mutase-like"/>
    <property type="match status" value="1"/>
</dbReference>
<keyword evidence="7" id="KW-0325">Glycoprotein</keyword>
<keyword evidence="5" id="KW-0378">Hydrolase</keyword>
<dbReference type="GeneTree" id="ENSGT00940000160450"/>
<dbReference type="Proteomes" id="UP000472274">
    <property type="component" value="Unplaced"/>
</dbReference>
<dbReference type="EC" id="3.1.3.2" evidence="3"/>
<evidence type="ECO:0000256" key="4">
    <source>
        <dbReference type="ARBA" id="ARBA00022729"/>
    </source>
</evidence>
<gene>
    <name evidence="8" type="primary">LOC112102144</name>
</gene>
<dbReference type="PANTHER" id="PTHR11567">
    <property type="entry name" value="ACID PHOSPHATASE-RELATED"/>
    <property type="match status" value="1"/>
</dbReference>
<reference evidence="8" key="1">
    <citation type="submission" date="2025-08" db="UniProtKB">
        <authorList>
            <consortium name="Ensembl"/>
        </authorList>
    </citation>
    <scope>IDENTIFICATION</scope>
</reference>
<evidence type="ECO:0000256" key="6">
    <source>
        <dbReference type="ARBA" id="ARBA00023157"/>
    </source>
</evidence>
<dbReference type="GO" id="GO:0005886">
    <property type="term" value="C:plasma membrane"/>
    <property type="evidence" value="ECO:0007669"/>
    <property type="project" value="TreeGrafter"/>
</dbReference>
<keyword evidence="4" id="KW-0732">Signal</keyword>
<evidence type="ECO:0000256" key="1">
    <source>
        <dbReference type="ARBA" id="ARBA00000032"/>
    </source>
</evidence>
<accession>A0A674JGS7</accession>
<dbReference type="SUPFAM" id="SSF53254">
    <property type="entry name" value="Phosphoglycerate mutase-like"/>
    <property type="match status" value="1"/>
</dbReference>
<dbReference type="Ensembl" id="ENSTMTT00000020548.1">
    <property type="protein sequence ID" value="ENSTMTP00000019848.1"/>
    <property type="gene ID" value="ENSTMTG00000014510.1"/>
</dbReference>
<comment type="catalytic activity">
    <reaction evidence="1">
        <text>a phosphate monoester + H2O = an alcohol + phosphate</text>
        <dbReference type="Rhea" id="RHEA:15017"/>
        <dbReference type="ChEBI" id="CHEBI:15377"/>
        <dbReference type="ChEBI" id="CHEBI:30879"/>
        <dbReference type="ChEBI" id="CHEBI:43474"/>
        <dbReference type="ChEBI" id="CHEBI:67140"/>
        <dbReference type="EC" id="3.1.3.2"/>
    </reaction>
</comment>
<evidence type="ECO:0000256" key="5">
    <source>
        <dbReference type="ARBA" id="ARBA00022801"/>
    </source>
</evidence>
<name>A0A674JGS7_9SAUR</name>
<sequence>MESDCALPLCKSGGGGGGEIAVSRYLLISIFRHGDRTPIENFPTGLHKESEWPQGFGQLTKIGMQQQYELGQYMRKRYSNFLNATYNRHEIFIQSTDYDRTIMSAQVYLAGLFPPVGNQIWNPQIRWQPIPFRTVPLLKDHFKCALYSSLPDRFAPEVSQGETFTSKLKRSLCGYY</sequence>
<dbReference type="InterPro" id="IPR029033">
    <property type="entry name" value="His_PPase_superfam"/>
</dbReference>
<reference evidence="8" key="2">
    <citation type="submission" date="2025-09" db="UniProtKB">
        <authorList>
            <consortium name="Ensembl"/>
        </authorList>
    </citation>
    <scope>IDENTIFICATION</scope>
</reference>
<dbReference type="PANTHER" id="PTHR11567:SF211">
    <property type="entry name" value="PROSTATIC ACID PHOSPHATASE"/>
    <property type="match status" value="1"/>
</dbReference>